<dbReference type="STRING" id="1073996.SAMN05444271_11633"/>
<dbReference type="EMBL" id="FNYR01000016">
    <property type="protein sequence ID" value="SEJ01378.1"/>
    <property type="molecule type" value="Genomic_DNA"/>
</dbReference>
<evidence type="ECO:0000259" key="2">
    <source>
        <dbReference type="Pfam" id="PF14065"/>
    </source>
</evidence>
<dbReference type="Pfam" id="PF14065">
    <property type="entry name" value="Pvc16_N"/>
    <property type="match status" value="1"/>
</dbReference>
<reference evidence="3 4" key="1">
    <citation type="submission" date="2016-10" db="EMBL/GenBank/DDBJ databases">
        <authorList>
            <person name="de Groot N.N."/>
        </authorList>
    </citation>
    <scope>NUCLEOTIDE SEQUENCE [LARGE SCALE GENOMIC DNA]</scope>
    <source>
        <strain evidence="3 4">DSM 22187</strain>
    </source>
</reference>
<feature type="region of interest" description="Disordered" evidence="1">
    <location>
        <begin position="184"/>
        <end position="204"/>
    </location>
</feature>
<protein>
    <recommendedName>
        <fullName evidence="2">Pvc16 N-terminal domain-containing protein</fullName>
    </recommendedName>
</protein>
<evidence type="ECO:0000256" key="1">
    <source>
        <dbReference type="SAM" id="MobiDB-lite"/>
    </source>
</evidence>
<organism evidence="3 4">
    <name type="scientific">Halohasta litchfieldiae</name>
    <dbReference type="NCBI Taxonomy" id="1073996"/>
    <lineage>
        <taxon>Archaea</taxon>
        <taxon>Methanobacteriati</taxon>
        <taxon>Methanobacteriota</taxon>
        <taxon>Stenosarchaea group</taxon>
        <taxon>Halobacteria</taxon>
        <taxon>Halobacteriales</taxon>
        <taxon>Haloferacaceae</taxon>
        <taxon>Halohasta</taxon>
    </lineage>
</organism>
<proteinExistence type="predicted"/>
<accession>A0A1H6VA06</accession>
<dbReference type="RefSeq" id="WP_089672918.1">
    <property type="nucleotide sequence ID" value="NZ_CP024845.1"/>
</dbReference>
<dbReference type="GeneID" id="35002993"/>
<dbReference type="Proteomes" id="UP000198888">
    <property type="component" value="Unassembled WGS sequence"/>
</dbReference>
<gene>
    <name evidence="3" type="ORF">SAMN05444271_11633</name>
</gene>
<evidence type="ECO:0000313" key="3">
    <source>
        <dbReference type="EMBL" id="SEJ01378.1"/>
    </source>
</evidence>
<dbReference type="KEGG" id="hae:halTADL_2214"/>
<evidence type="ECO:0000313" key="4">
    <source>
        <dbReference type="Proteomes" id="UP000198888"/>
    </source>
</evidence>
<keyword evidence="4" id="KW-1185">Reference proteome</keyword>
<name>A0A1H6VA06_9EURY</name>
<dbReference type="OrthoDB" id="142534at2157"/>
<sequence>MATYTAIADVSETLVALLRDQFAARDDVFSMGGESVSLVAPDAVDEESETRLSVSLYRIEENASMKNTDLAHAAGDPTVSQEPPLALDLYYLVTAYPGGGSDDETAATVEQQRVLGLAMQTFHDNAVLSDDQLTGSLDPDVDLQISLVSTSVDELTGLWSTVPEAAFQPSAVYHVGPVLIDSRQREEVTPVTDRETTVDRTPER</sequence>
<accession>A0A2H4Q3P7</accession>
<dbReference type="InterPro" id="IPR025351">
    <property type="entry name" value="Pvc16_N"/>
</dbReference>
<feature type="domain" description="Pvc16 N-terminal" evidence="2">
    <location>
        <begin position="9"/>
        <end position="192"/>
    </location>
</feature>
<dbReference type="AlphaFoldDB" id="A0A1H6VA06"/>